<protein>
    <submittedName>
        <fullName evidence="7">RNA polymerase sigma-70 factor, sigma-E family</fullName>
    </submittedName>
</protein>
<organism evidence="7 8">
    <name type="scientific">Allokutzneria albata</name>
    <name type="common">Kibdelosporangium albatum</name>
    <dbReference type="NCBI Taxonomy" id="211114"/>
    <lineage>
        <taxon>Bacteria</taxon>
        <taxon>Bacillati</taxon>
        <taxon>Actinomycetota</taxon>
        <taxon>Actinomycetes</taxon>
        <taxon>Pseudonocardiales</taxon>
        <taxon>Pseudonocardiaceae</taxon>
        <taxon>Allokutzneria</taxon>
    </lineage>
</organism>
<dbReference type="InterPro" id="IPR036388">
    <property type="entry name" value="WH-like_DNA-bd_sf"/>
</dbReference>
<accession>A0A1G9XT00</accession>
<dbReference type="PANTHER" id="PTHR43133:SF50">
    <property type="entry name" value="ECF RNA POLYMERASE SIGMA FACTOR SIGM"/>
    <property type="match status" value="1"/>
</dbReference>
<dbReference type="GO" id="GO:0003677">
    <property type="term" value="F:DNA binding"/>
    <property type="evidence" value="ECO:0007669"/>
    <property type="project" value="UniProtKB-KW"/>
</dbReference>
<dbReference type="InterPro" id="IPR014284">
    <property type="entry name" value="RNA_pol_sigma-70_dom"/>
</dbReference>
<dbReference type="Gene3D" id="1.10.1740.10">
    <property type="match status" value="1"/>
</dbReference>
<feature type="domain" description="RNA polymerase sigma factor 70 region 4 type 2" evidence="6">
    <location>
        <begin position="103"/>
        <end position="155"/>
    </location>
</feature>
<dbReference type="GO" id="GO:0006352">
    <property type="term" value="P:DNA-templated transcription initiation"/>
    <property type="evidence" value="ECO:0007669"/>
    <property type="project" value="InterPro"/>
</dbReference>
<dbReference type="Proteomes" id="UP000183376">
    <property type="component" value="Chromosome I"/>
</dbReference>
<dbReference type="RefSeq" id="WP_052407175.1">
    <property type="nucleotide sequence ID" value="NZ_JOEF01000005.1"/>
</dbReference>
<dbReference type="Pfam" id="PF08281">
    <property type="entry name" value="Sigma70_r4_2"/>
    <property type="match status" value="1"/>
</dbReference>
<dbReference type="SUPFAM" id="SSF88659">
    <property type="entry name" value="Sigma3 and sigma4 domains of RNA polymerase sigma factors"/>
    <property type="match status" value="1"/>
</dbReference>
<keyword evidence="8" id="KW-1185">Reference proteome</keyword>
<dbReference type="EMBL" id="LT629701">
    <property type="protein sequence ID" value="SDM99917.1"/>
    <property type="molecule type" value="Genomic_DNA"/>
</dbReference>
<dbReference type="InterPro" id="IPR039425">
    <property type="entry name" value="RNA_pol_sigma-70-like"/>
</dbReference>
<keyword evidence="4" id="KW-0238">DNA-binding</keyword>
<dbReference type="SUPFAM" id="SSF88946">
    <property type="entry name" value="Sigma2 domain of RNA polymerase sigma factors"/>
    <property type="match status" value="1"/>
</dbReference>
<evidence type="ECO:0000259" key="6">
    <source>
        <dbReference type="Pfam" id="PF08281"/>
    </source>
</evidence>
<evidence type="ECO:0000256" key="3">
    <source>
        <dbReference type="ARBA" id="ARBA00023082"/>
    </source>
</evidence>
<sequence length="171" mass="19055">MTSTDESFAEFVRARSPALLKTSFLLCAGDRGAAEDLLQDVLERMFCRWRRIAGPPEPYARKALANAAANRWRTRSRRVTEAPLDDVLGPSEPGHEEGVIARAELVRALAALPPKMRTVIVLRFFEDYTEEQTALALGCGKGTVKSQTSRGLTRLRELISPDASELLEERR</sequence>
<evidence type="ECO:0000313" key="7">
    <source>
        <dbReference type="EMBL" id="SDM99917.1"/>
    </source>
</evidence>
<dbReference type="OrthoDB" id="2046835at2"/>
<name>A0A1G9XT00_ALLAB</name>
<dbReference type="NCBIfam" id="TIGR02983">
    <property type="entry name" value="SigE-fam_strep"/>
    <property type="match status" value="1"/>
</dbReference>
<dbReference type="InterPro" id="IPR013249">
    <property type="entry name" value="RNA_pol_sigma70_r4_t2"/>
</dbReference>
<keyword evidence="2" id="KW-0805">Transcription regulation</keyword>
<dbReference type="Gene3D" id="1.10.10.10">
    <property type="entry name" value="Winged helix-like DNA-binding domain superfamily/Winged helix DNA-binding domain"/>
    <property type="match status" value="1"/>
</dbReference>
<gene>
    <name evidence="7" type="ORF">SAMN04489726_4393</name>
</gene>
<reference evidence="7 8" key="1">
    <citation type="submission" date="2016-10" db="EMBL/GenBank/DDBJ databases">
        <authorList>
            <person name="de Groot N.N."/>
        </authorList>
    </citation>
    <scope>NUCLEOTIDE SEQUENCE [LARGE SCALE GENOMIC DNA]</scope>
    <source>
        <strain evidence="7 8">DSM 44149</strain>
    </source>
</reference>
<comment type="similarity">
    <text evidence="1">Belongs to the sigma-70 factor family. ECF subfamily.</text>
</comment>
<dbReference type="NCBIfam" id="TIGR02937">
    <property type="entry name" value="sigma70-ECF"/>
    <property type="match status" value="1"/>
</dbReference>
<evidence type="ECO:0000313" key="8">
    <source>
        <dbReference type="Proteomes" id="UP000183376"/>
    </source>
</evidence>
<keyword evidence="3" id="KW-0731">Sigma factor</keyword>
<dbReference type="AlphaFoldDB" id="A0A1G9XT00"/>
<evidence type="ECO:0000256" key="4">
    <source>
        <dbReference type="ARBA" id="ARBA00023125"/>
    </source>
</evidence>
<dbReference type="CDD" id="cd06171">
    <property type="entry name" value="Sigma70_r4"/>
    <property type="match status" value="1"/>
</dbReference>
<dbReference type="GO" id="GO:0016987">
    <property type="term" value="F:sigma factor activity"/>
    <property type="evidence" value="ECO:0007669"/>
    <property type="project" value="UniProtKB-KW"/>
</dbReference>
<dbReference type="InterPro" id="IPR013324">
    <property type="entry name" value="RNA_pol_sigma_r3/r4-like"/>
</dbReference>
<dbReference type="STRING" id="211114.SAMN04489726_4393"/>
<evidence type="ECO:0000256" key="1">
    <source>
        <dbReference type="ARBA" id="ARBA00010641"/>
    </source>
</evidence>
<evidence type="ECO:0000256" key="5">
    <source>
        <dbReference type="ARBA" id="ARBA00023163"/>
    </source>
</evidence>
<proteinExistence type="inferred from homology"/>
<dbReference type="eggNOG" id="COG1595">
    <property type="taxonomic scope" value="Bacteria"/>
</dbReference>
<evidence type="ECO:0000256" key="2">
    <source>
        <dbReference type="ARBA" id="ARBA00023015"/>
    </source>
</evidence>
<dbReference type="PANTHER" id="PTHR43133">
    <property type="entry name" value="RNA POLYMERASE ECF-TYPE SIGMA FACTO"/>
    <property type="match status" value="1"/>
</dbReference>
<dbReference type="InterPro" id="IPR014325">
    <property type="entry name" value="RNA_pol_sigma-E_actinobac"/>
</dbReference>
<keyword evidence="5" id="KW-0804">Transcription</keyword>
<dbReference type="InterPro" id="IPR013325">
    <property type="entry name" value="RNA_pol_sigma_r2"/>
</dbReference>